<dbReference type="Proteomes" id="UP000315344">
    <property type="component" value="Unassembled WGS sequence"/>
</dbReference>
<organism evidence="3 4">
    <name type="scientific">Paracoccus denitrificans</name>
    <dbReference type="NCBI Taxonomy" id="266"/>
    <lineage>
        <taxon>Bacteria</taxon>
        <taxon>Pseudomonadati</taxon>
        <taxon>Pseudomonadota</taxon>
        <taxon>Alphaproteobacteria</taxon>
        <taxon>Rhodobacterales</taxon>
        <taxon>Paracoccaceae</taxon>
        <taxon>Paracoccus</taxon>
    </lineage>
</organism>
<evidence type="ECO:0000256" key="1">
    <source>
        <dbReference type="SAM" id="MobiDB-lite"/>
    </source>
</evidence>
<protein>
    <recommendedName>
        <fullName evidence="5">TIGR02186 family protein</fullName>
    </recommendedName>
</protein>
<keyword evidence="2" id="KW-0472">Membrane</keyword>
<dbReference type="EMBL" id="VAFL01000001">
    <property type="protein sequence ID" value="TKW68862.1"/>
    <property type="molecule type" value="Genomic_DNA"/>
</dbReference>
<keyword evidence="2" id="KW-1133">Transmembrane helix</keyword>
<accession>A0A533IGA6</accession>
<dbReference type="Pfam" id="PF09608">
    <property type="entry name" value="Alph_Pro_TM"/>
    <property type="match status" value="1"/>
</dbReference>
<sequence>MSFPSPEAPRGEALVPPTGDTPEPPESVVAGLSSHEVAITTNFDGSEITIYGAIKRQTPIPTDSRLEVAVTIEGPPRSVTIRRKSRRFGIWVNTDSVVVGSAPSFYAVTTTNPLDAIILPEEDARYRISVPTVMRSFARPVAVEDPAEFTGAMMAIRIANGTYRVDVGGVRLEDDTLFRADIRMPANLVEGAYKARIFLLREGRVIDSYSTPIEVQKVGLERWLYRLAFDHPFRYGVMSLLIAAFAGWGANAAFRALQRK</sequence>
<evidence type="ECO:0000313" key="3">
    <source>
        <dbReference type="EMBL" id="TKW68862.1"/>
    </source>
</evidence>
<reference evidence="3 4" key="1">
    <citation type="journal article" date="2017" name="Nat. Commun.">
        <title>In situ click chemistry generation of cyclooxygenase-2 inhibitors.</title>
        <authorList>
            <person name="Bhardwaj A."/>
            <person name="Kaur J."/>
            <person name="Wuest M."/>
            <person name="Wuest F."/>
        </authorList>
    </citation>
    <scope>NUCLEOTIDE SEQUENCE [LARGE SCALE GENOMIC DNA]</scope>
    <source>
        <strain evidence="3">S2_012_000_R3_94</strain>
    </source>
</reference>
<feature type="region of interest" description="Disordered" evidence="1">
    <location>
        <begin position="1"/>
        <end position="28"/>
    </location>
</feature>
<evidence type="ECO:0008006" key="5">
    <source>
        <dbReference type="Google" id="ProtNLM"/>
    </source>
</evidence>
<evidence type="ECO:0000313" key="4">
    <source>
        <dbReference type="Proteomes" id="UP000315344"/>
    </source>
</evidence>
<dbReference type="AlphaFoldDB" id="A0A533IGA6"/>
<keyword evidence="2" id="KW-0812">Transmembrane</keyword>
<proteinExistence type="predicted"/>
<dbReference type="InterPro" id="IPR019088">
    <property type="entry name" value="CHP02186-rel_TM"/>
</dbReference>
<comment type="caution">
    <text evidence="3">The sequence shown here is derived from an EMBL/GenBank/DDBJ whole genome shotgun (WGS) entry which is preliminary data.</text>
</comment>
<gene>
    <name evidence="3" type="ORF">DI616_00630</name>
</gene>
<feature type="transmembrane region" description="Helical" evidence="2">
    <location>
        <begin position="235"/>
        <end position="254"/>
    </location>
</feature>
<evidence type="ECO:0000256" key="2">
    <source>
        <dbReference type="SAM" id="Phobius"/>
    </source>
</evidence>
<name>A0A533IGA6_PARDE</name>